<comment type="similarity">
    <text evidence="1 2">Belongs to the metallophosphoesterase superfamily. YfcE family.</text>
</comment>
<gene>
    <name evidence="4" type="ordered locus">Pcar_1521</name>
</gene>
<dbReference type="SUPFAM" id="SSF56300">
    <property type="entry name" value="Metallo-dependent phosphatases"/>
    <property type="match status" value="1"/>
</dbReference>
<evidence type="ECO:0000313" key="5">
    <source>
        <dbReference type="Proteomes" id="UP000002534"/>
    </source>
</evidence>
<dbReference type="KEGG" id="pca:Pcar_1521"/>
<dbReference type="Gene3D" id="3.60.21.10">
    <property type="match status" value="1"/>
</dbReference>
<dbReference type="GO" id="GO:0046872">
    <property type="term" value="F:metal ion binding"/>
    <property type="evidence" value="ECO:0007669"/>
    <property type="project" value="UniProtKB-KW"/>
</dbReference>
<dbReference type="OrthoDB" id="9785951at2"/>
<dbReference type="Proteomes" id="UP000002534">
    <property type="component" value="Chromosome"/>
</dbReference>
<evidence type="ECO:0000256" key="1">
    <source>
        <dbReference type="ARBA" id="ARBA00008950"/>
    </source>
</evidence>
<organism evidence="4 5">
    <name type="scientific">Syntrophotalea carbinolica (strain DSM 2380 / NBRC 103641 / GraBd1)</name>
    <name type="common">Pelobacter carbinolicus</name>
    <dbReference type="NCBI Taxonomy" id="338963"/>
    <lineage>
        <taxon>Bacteria</taxon>
        <taxon>Pseudomonadati</taxon>
        <taxon>Thermodesulfobacteriota</taxon>
        <taxon>Desulfuromonadia</taxon>
        <taxon>Desulfuromonadales</taxon>
        <taxon>Syntrophotaleaceae</taxon>
        <taxon>Syntrophotalea</taxon>
    </lineage>
</organism>
<dbReference type="RefSeq" id="WP_011341250.1">
    <property type="nucleotide sequence ID" value="NC_007498.2"/>
</dbReference>
<sequence length="225" mass="25758">MQIGIISDLHANPFALESAIEYFKSKNVEKVLCAGDIVGYSPLVNETIDFVKKHNIESIIGNHDYYVMTGCPEKKSCLVRECIARTKAIISGENLKFLWSLPKQKFVDLEGHRIKIVHGSPFNLLEEYIYPDKQFNPVDYRLDDEDLLILGHTHHQMVKEVSAFSMVNPGSIGQPRDAYGFACFAIYDSSTRDIRLSRLEYDTTRMIRAIEKAGWPAILMKYFCR</sequence>
<dbReference type="InterPro" id="IPR053193">
    <property type="entry name" value="MetalloPDE_YfcE-like"/>
</dbReference>
<dbReference type="GO" id="GO:0016787">
    <property type="term" value="F:hydrolase activity"/>
    <property type="evidence" value="ECO:0007669"/>
    <property type="project" value="UniProtKB-UniRule"/>
</dbReference>
<dbReference type="PIRSF" id="PIRSF000883">
    <property type="entry name" value="Pesterase_MJ0912"/>
    <property type="match status" value="1"/>
</dbReference>
<dbReference type="InterPro" id="IPR011152">
    <property type="entry name" value="Pesterase_MJ0912"/>
</dbReference>
<keyword evidence="5" id="KW-1185">Reference proteome</keyword>
<evidence type="ECO:0000256" key="2">
    <source>
        <dbReference type="RuleBase" id="RU362039"/>
    </source>
</evidence>
<accession>Q3A4E0</accession>
<dbReference type="EC" id="3.1.4.-" evidence="2"/>
<keyword evidence="2" id="KW-0479">Metal-binding</keyword>
<dbReference type="InterPro" id="IPR029052">
    <property type="entry name" value="Metallo-depent_PP-like"/>
</dbReference>
<dbReference type="HOGENOM" id="CLU_074761_1_1_7"/>
<reference evidence="4 5" key="2">
    <citation type="journal article" date="2012" name="BMC Genomics">
        <title>The genome of Pelobacter carbinolicus reveals surprising metabolic capabilities and physiological features.</title>
        <authorList>
            <person name="Aklujkar M."/>
            <person name="Haveman S.A."/>
            <person name="Didonato R.Jr."/>
            <person name="Chertkov O."/>
            <person name="Han C.S."/>
            <person name="Land M.L."/>
            <person name="Brown P."/>
            <person name="Lovley D.R."/>
        </authorList>
    </citation>
    <scope>NUCLEOTIDE SEQUENCE [LARGE SCALE GENOMIC DNA]</scope>
    <source>
        <strain evidence="5">DSM 2380 / NBRC 103641 / GraBd1</strain>
    </source>
</reference>
<dbReference type="PANTHER" id="PTHR43165:SF1">
    <property type="entry name" value="PHOSPHODIESTERASE MJ0936"/>
    <property type="match status" value="1"/>
</dbReference>
<proteinExistence type="inferred from homology"/>
<dbReference type="EMBL" id="CP000142">
    <property type="protein sequence ID" value="ABA88767.1"/>
    <property type="molecule type" value="Genomic_DNA"/>
</dbReference>
<dbReference type="eggNOG" id="COG0639">
    <property type="taxonomic scope" value="Bacteria"/>
</dbReference>
<evidence type="ECO:0000313" key="4">
    <source>
        <dbReference type="EMBL" id="ABA88767.1"/>
    </source>
</evidence>
<dbReference type="Pfam" id="PF12850">
    <property type="entry name" value="Metallophos_2"/>
    <property type="match status" value="1"/>
</dbReference>
<reference evidence="5" key="1">
    <citation type="submission" date="2005-10" db="EMBL/GenBank/DDBJ databases">
        <title>Complete sequence of Pelobacter carbinolicus DSM 2380.</title>
        <authorList>
            <person name="Copeland A."/>
            <person name="Lucas S."/>
            <person name="Lapidus A."/>
            <person name="Barry K."/>
            <person name="Detter J.C."/>
            <person name="Glavina T."/>
            <person name="Hammon N."/>
            <person name="Israni S."/>
            <person name="Pitluck S."/>
            <person name="Chertkov O."/>
            <person name="Schmutz J."/>
            <person name="Larimer F."/>
            <person name="Land M."/>
            <person name="Kyrpides N."/>
            <person name="Ivanova N."/>
            <person name="Richardson P."/>
        </authorList>
    </citation>
    <scope>NUCLEOTIDE SEQUENCE [LARGE SCALE GENOMIC DNA]</scope>
    <source>
        <strain evidence="5">DSM 2380 / NBRC 103641 / GraBd1</strain>
    </source>
</reference>
<feature type="domain" description="Calcineurin-like phosphoesterase" evidence="3">
    <location>
        <begin position="1"/>
        <end position="189"/>
    </location>
</feature>
<dbReference type="PANTHER" id="PTHR43165">
    <property type="entry name" value="METALLOPHOSPHOESTERASE"/>
    <property type="match status" value="1"/>
</dbReference>
<evidence type="ECO:0000259" key="3">
    <source>
        <dbReference type="Pfam" id="PF12850"/>
    </source>
</evidence>
<comment type="cofactor">
    <cofactor evidence="2">
        <name>a divalent metal cation</name>
        <dbReference type="ChEBI" id="CHEBI:60240"/>
    </cofactor>
</comment>
<dbReference type="AlphaFoldDB" id="Q3A4E0"/>
<dbReference type="STRING" id="338963.Pcar_1521"/>
<name>Q3A4E0_SYNC1</name>
<dbReference type="InterPro" id="IPR000979">
    <property type="entry name" value="Phosphodiesterase_MJ0936/Vps29"/>
</dbReference>
<dbReference type="InterPro" id="IPR024654">
    <property type="entry name" value="Calcineurin-like_PHP_lpxH"/>
</dbReference>
<protein>
    <recommendedName>
        <fullName evidence="2">Phosphoesterase</fullName>
        <ecNumber evidence="2">3.1.4.-</ecNumber>
    </recommendedName>
</protein>
<dbReference type="NCBIfam" id="TIGR00040">
    <property type="entry name" value="yfcE"/>
    <property type="match status" value="1"/>
</dbReference>